<evidence type="ECO:0000256" key="11">
    <source>
        <dbReference type="PIRSR" id="PIRSR605959-2"/>
    </source>
</evidence>
<dbReference type="AlphaFoldDB" id="A0AA38YE22"/>
<feature type="binding site" evidence="12">
    <location>
        <position position="245"/>
    </location>
    <ligand>
        <name>Mg(2+)</name>
        <dbReference type="ChEBI" id="CHEBI:18420"/>
    </ligand>
</feature>
<feature type="binding site" evidence="11">
    <location>
        <position position="252"/>
    </location>
    <ligand>
        <name>substrate</name>
    </ligand>
</feature>
<dbReference type="SUPFAM" id="SSF63433">
    <property type="entry name" value="Fumarylacetoacetate hydrolase, FAH, N-terminal domain"/>
    <property type="match status" value="1"/>
</dbReference>
<feature type="binding site" evidence="11">
    <location>
        <position position="151"/>
    </location>
    <ligand>
        <name>substrate</name>
    </ligand>
</feature>
<dbReference type="GO" id="GO:0046872">
    <property type="term" value="F:metal ion binding"/>
    <property type="evidence" value="ECO:0007669"/>
    <property type="project" value="UniProtKB-UniRule"/>
</dbReference>
<dbReference type="Pfam" id="PF09298">
    <property type="entry name" value="FAA_hydrolase_N"/>
    <property type="match status" value="1"/>
</dbReference>
<dbReference type="NCBIfam" id="TIGR01266">
    <property type="entry name" value="fum_ac_acetase"/>
    <property type="match status" value="1"/>
</dbReference>
<comment type="catalytic activity">
    <reaction evidence="13">
        <text>4-fumarylacetoacetate + H2O = acetoacetate + fumarate + H(+)</text>
        <dbReference type="Rhea" id="RHEA:10244"/>
        <dbReference type="ChEBI" id="CHEBI:13705"/>
        <dbReference type="ChEBI" id="CHEBI:15377"/>
        <dbReference type="ChEBI" id="CHEBI:15378"/>
        <dbReference type="ChEBI" id="CHEBI:18034"/>
        <dbReference type="ChEBI" id="CHEBI:29806"/>
        <dbReference type="EC" id="3.7.1.2"/>
    </reaction>
</comment>
<keyword evidence="17" id="KW-1185">Reference proteome</keyword>
<dbReference type="PANTHER" id="PTHR43069">
    <property type="entry name" value="FUMARYLACETOACETASE"/>
    <property type="match status" value="1"/>
</dbReference>
<comment type="cofactor">
    <cofactor evidence="13">
        <name>Mg(2+)</name>
        <dbReference type="ChEBI" id="CHEBI:18420"/>
    </cofactor>
    <cofactor evidence="13">
        <name>Ca(2+)</name>
        <dbReference type="ChEBI" id="CHEBI:29108"/>
    </cofactor>
</comment>
<keyword evidence="8 13" id="KW-0828">Tyrosine catabolism</keyword>
<gene>
    <name evidence="16" type="ORF">H2204_000755</name>
</gene>
<feature type="binding site" evidence="12">
    <location>
        <position position="135"/>
    </location>
    <ligand>
        <name>Ca(2+)</name>
        <dbReference type="ChEBI" id="CHEBI:29108"/>
    </ligand>
</feature>
<dbReference type="FunFam" id="3.90.850.10:FF:000009">
    <property type="entry name" value="Fumarylacetoacetase"/>
    <property type="match status" value="1"/>
</dbReference>
<dbReference type="Gene3D" id="3.90.850.10">
    <property type="entry name" value="Fumarylacetoacetase-like, C-terminal domain"/>
    <property type="match status" value="1"/>
</dbReference>
<evidence type="ECO:0000313" key="16">
    <source>
        <dbReference type="EMBL" id="KAJ9646093.1"/>
    </source>
</evidence>
<keyword evidence="4 12" id="KW-0479">Metal-binding</keyword>
<protein>
    <recommendedName>
        <fullName evidence="3 13">Fumarylacetoacetase</fullName>
        <ecNumber evidence="3 13">3.7.1.2</ecNumber>
    </recommendedName>
    <alternativeName>
        <fullName evidence="13">Fumarylacetoacetate hydrolase</fullName>
    </alternativeName>
</protein>
<evidence type="ECO:0000256" key="2">
    <source>
        <dbReference type="ARBA" id="ARBA00010211"/>
    </source>
</evidence>
<feature type="domain" description="Fumarylacetoacetase N-terminal" evidence="15">
    <location>
        <begin position="18"/>
        <end position="127"/>
    </location>
</feature>
<evidence type="ECO:0000256" key="1">
    <source>
        <dbReference type="ARBA" id="ARBA00004782"/>
    </source>
</evidence>
<evidence type="ECO:0000256" key="9">
    <source>
        <dbReference type="ARBA" id="ARBA00023232"/>
    </source>
</evidence>
<dbReference type="InterPro" id="IPR005959">
    <property type="entry name" value="Fumarylacetoacetase"/>
</dbReference>
<dbReference type="Gene3D" id="2.30.30.230">
    <property type="entry name" value="Fumarylacetoacetase, N-terminal domain"/>
    <property type="match status" value="1"/>
</dbReference>
<dbReference type="GO" id="GO:0006572">
    <property type="term" value="P:L-tyrosine catabolic process"/>
    <property type="evidence" value="ECO:0007669"/>
    <property type="project" value="UniProtKB-UniRule"/>
</dbReference>
<comment type="pathway">
    <text evidence="1 13">Amino-acid degradation; L-phenylalanine degradation; acetoacetate and fumarate from L-phenylalanine: step 6/6.</text>
</comment>
<feature type="domain" description="Fumarylacetoacetase-like C-terminal" evidence="14">
    <location>
        <begin position="162"/>
        <end position="410"/>
    </location>
</feature>
<comment type="caution">
    <text evidence="16">The sequence shown here is derived from an EMBL/GenBank/DDBJ whole genome shotgun (WGS) entry which is preliminary data.</text>
</comment>
<keyword evidence="6 12" id="KW-0106">Calcium</keyword>
<evidence type="ECO:0000256" key="4">
    <source>
        <dbReference type="ARBA" id="ARBA00022723"/>
    </source>
</evidence>
<feature type="binding site" evidence="11">
    <location>
        <position position="367"/>
    </location>
    <ligand>
        <name>substrate</name>
    </ligand>
</feature>
<keyword evidence="7 12" id="KW-0460">Magnesium</keyword>
<feature type="binding site" evidence="12">
    <location>
        <position position="245"/>
    </location>
    <ligand>
        <name>Ca(2+)</name>
        <dbReference type="ChEBI" id="CHEBI:29108"/>
    </ligand>
</feature>
<keyword evidence="5 13" id="KW-0378">Hydrolase</keyword>
<accession>A0AA38YE22</accession>
<name>A0AA38YE22_9EURO</name>
<dbReference type="GO" id="GO:0006559">
    <property type="term" value="P:L-phenylalanine catabolic process"/>
    <property type="evidence" value="ECO:0007669"/>
    <property type="project" value="UniProtKB-UniRule"/>
</dbReference>
<evidence type="ECO:0000256" key="5">
    <source>
        <dbReference type="ARBA" id="ARBA00022801"/>
    </source>
</evidence>
<evidence type="ECO:0000256" key="7">
    <source>
        <dbReference type="ARBA" id="ARBA00022842"/>
    </source>
</evidence>
<dbReference type="SUPFAM" id="SSF56529">
    <property type="entry name" value="FAH"/>
    <property type="match status" value="1"/>
</dbReference>
<evidence type="ECO:0000256" key="12">
    <source>
        <dbReference type="PIRSR" id="PIRSR605959-3"/>
    </source>
</evidence>
<dbReference type="GO" id="GO:1902000">
    <property type="term" value="P:homogentisate catabolic process"/>
    <property type="evidence" value="ECO:0007669"/>
    <property type="project" value="TreeGrafter"/>
</dbReference>
<dbReference type="InterPro" id="IPR036462">
    <property type="entry name" value="Fumarylacetoacetase_N_sf"/>
</dbReference>
<evidence type="ECO:0000256" key="3">
    <source>
        <dbReference type="ARBA" id="ARBA00012094"/>
    </source>
</evidence>
<dbReference type="GO" id="GO:0004334">
    <property type="term" value="F:fumarylacetoacetase activity"/>
    <property type="evidence" value="ECO:0007669"/>
    <property type="project" value="UniProtKB-UniRule"/>
</dbReference>
<feature type="binding site" evidence="12">
    <location>
        <position position="213"/>
    </location>
    <ligand>
        <name>Ca(2+)</name>
        <dbReference type="ChEBI" id="CHEBI:29108"/>
    </ligand>
</feature>
<evidence type="ECO:0000256" key="8">
    <source>
        <dbReference type="ARBA" id="ARBA00022878"/>
    </source>
</evidence>
<dbReference type="InterPro" id="IPR011234">
    <property type="entry name" value="Fumarylacetoacetase-like_C"/>
</dbReference>
<dbReference type="PANTHER" id="PTHR43069:SF2">
    <property type="entry name" value="FUMARYLACETOACETASE"/>
    <property type="match status" value="1"/>
</dbReference>
<evidence type="ECO:0000256" key="6">
    <source>
        <dbReference type="ARBA" id="ARBA00022837"/>
    </source>
</evidence>
<evidence type="ECO:0000256" key="10">
    <source>
        <dbReference type="PIRSR" id="PIRSR605959-1"/>
    </source>
</evidence>
<organism evidence="16 17">
    <name type="scientific">Knufia peltigerae</name>
    <dbReference type="NCBI Taxonomy" id="1002370"/>
    <lineage>
        <taxon>Eukaryota</taxon>
        <taxon>Fungi</taxon>
        <taxon>Dikarya</taxon>
        <taxon>Ascomycota</taxon>
        <taxon>Pezizomycotina</taxon>
        <taxon>Eurotiomycetes</taxon>
        <taxon>Chaetothyriomycetidae</taxon>
        <taxon>Chaetothyriales</taxon>
        <taxon>Trichomeriaceae</taxon>
        <taxon>Knufia</taxon>
    </lineage>
</organism>
<feature type="binding site" evidence="12">
    <location>
        <position position="211"/>
    </location>
    <ligand>
        <name>Ca(2+)</name>
        <dbReference type="ChEBI" id="CHEBI:29108"/>
    </ligand>
</feature>
<feature type="binding site" evidence="12">
    <location>
        <position position="269"/>
    </location>
    <ligand>
        <name>Mg(2+)</name>
        <dbReference type="ChEBI" id="CHEBI:18420"/>
    </ligand>
</feature>
<dbReference type="InterPro" id="IPR036663">
    <property type="entry name" value="Fumarylacetoacetase_C_sf"/>
</dbReference>
<feature type="active site" description="Proton acceptor" evidence="10">
    <location>
        <position position="142"/>
    </location>
</feature>
<evidence type="ECO:0000256" key="13">
    <source>
        <dbReference type="RuleBase" id="RU366008"/>
    </source>
</evidence>
<proteinExistence type="inferred from homology"/>
<dbReference type="EC" id="3.7.1.2" evidence="3 13"/>
<feature type="binding site" evidence="11">
    <location>
        <position position="256"/>
    </location>
    <ligand>
        <name>substrate</name>
    </ligand>
</feature>
<dbReference type="Pfam" id="PF01557">
    <property type="entry name" value="FAA_hydrolase"/>
    <property type="match status" value="1"/>
</dbReference>
<dbReference type="InterPro" id="IPR015377">
    <property type="entry name" value="Fumarylacetoacetase_N"/>
</dbReference>
<dbReference type="EMBL" id="JAPDRN010000003">
    <property type="protein sequence ID" value="KAJ9646093.1"/>
    <property type="molecule type" value="Genomic_DNA"/>
</dbReference>
<reference evidence="16" key="1">
    <citation type="submission" date="2022-10" db="EMBL/GenBank/DDBJ databases">
        <title>Culturing micro-colonial fungi from biological soil crusts in the Mojave desert and describing Neophaeococcomyces mojavensis, and introducing the new genera and species Taxawa tesnikishii.</title>
        <authorList>
            <person name="Kurbessoian T."/>
            <person name="Stajich J.E."/>
        </authorList>
    </citation>
    <scope>NUCLEOTIDE SEQUENCE</scope>
    <source>
        <strain evidence="16">TK_35</strain>
    </source>
</reference>
<evidence type="ECO:0000259" key="14">
    <source>
        <dbReference type="Pfam" id="PF01557"/>
    </source>
</evidence>
<evidence type="ECO:0000313" key="17">
    <source>
        <dbReference type="Proteomes" id="UP001172681"/>
    </source>
</evidence>
<evidence type="ECO:0000259" key="15">
    <source>
        <dbReference type="Pfam" id="PF09298"/>
    </source>
</evidence>
<feature type="binding site" evidence="11">
    <location>
        <position position="137"/>
    </location>
    <ligand>
        <name>substrate</name>
    </ligand>
</feature>
<feature type="binding site" evidence="12">
    <location>
        <position position="265"/>
    </location>
    <ligand>
        <name>Mg(2+)</name>
        <dbReference type="ChEBI" id="CHEBI:18420"/>
    </ligand>
</feature>
<keyword evidence="9 13" id="KW-0585">Phenylalanine catabolism</keyword>
<sequence>MAPASWLDVATDSRFSLANIPFGIATFPGSSKRVVTTAIGEYAFNLSVFASNNGFVHVAETQGQLEAFNEPTLNALASLGRRFCGAVRRSIQDILKFDTPHPDLLKNNHDLQRRCLSPLAEVQLHLPFEISGFSDFYGGMNHAYNAGALFRGQNGALLPNYVHLPMAYHGRSSSIFVSGTPVRRPWGQIVEDLRATEKKPIFVPCRTMDFELELGCFVCGGNAPFDSIPVDAAEEYIFGYVLLNDWSARDVQRWEYVPLGPFNGKNFATTISAWVVLADALEPFRKPGMQRPPNSTPLLPYLQERRDDFSFDLNLEVELVSGATKHKSTLCSTNAADGLVWSFPQMLAHHTVTGCPMKAGDLLGSGTISGLTTSSLGCLLEQTLNGTQPIQLEGQEQRTWLEDGDEVILKAWAGDKSTGYIGFGDAAGVLLPAHKQTASGT</sequence>
<comment type="similarity">
    <text evidence="2 13">Belongs to the FAH family.</text>
</comment>
<dbReference type="Proteomes" id="UP001172681">
    <property type="component" value="Unassembled WGS sequence"/>
</dbReference>